<feature type="compositionally biased region" description="Basic residues" evidence="2">
    <location>
        <begin position="1378"/>
        <end position="1398"/>
    </location>
</feature>
<dbReference type="EMBL" id="BPQB01000046">
    <property type="protein sequence ID" value="GJE95153.1"/>
    <property type="molecule type" value="Genomic_DNA"/>
</dbReference>
<keyword evidence="1" id="KW-0175">Coiled coil</keyword>
<feature type="region of interest" description="Disordered" evidence="2">
    <location>
        <begin position="25"/>
        <end position="57"/>
    </location>
</feature>
<evidence type="ECO:0000256" key="1">
    <source>
        <dbReference type="SAM" id="Coils"/>
    </source>
</evidence>
<evidence type="ECO:0000313" key="5">
    <source>
        <dbReference type="Proteomes" id="UP000703269"/>
    </source>
</evidence>
<feature type="compositionally biased region" description="Polar residues" evidence="2">
    <location>
        <begin position="830"/>
        <end position="841"/>
    </location>
</feature>
<dbReference type="PANTHER" id="PTHR12480:SF35">
    <property type="entry name" value="TRANSCRIPTION FACTOR JUMONJI, JMJC DOMAIN-CONTAINING PROTEIN"/>
    <property type="match status" value="1"/>
</dbReference>
<feature type="compositionally biased region" description="Basic and acidic residues" evidence="2">
    <location>
        <begin position="1346"/>
        <end position="1357"/>
    </location>
</feature>
<feature type="compositionally biased region" description="Polar residues" evidence="2">
    <location>
        <begin position="775"/>
        <end position="794"/>
    </location>
</feature>
<feature type="coiled-coil region" evidence="1">
    <location>
        <begin position="1193"/>
        <end position="1255"/>
    </location>
</feature>
<feature type="region of interest" description="Disordered" evidence="2">
    <location>
        <begin position="1031"/>
        <end position="1101"/>
    </location>
</feature>
<sequence>MEGLRRRLMKEEEFVNDVAMHEASTSAAALRRPPRQPATVSVQRPSAANDSPPSRISSKGWSLQSLLEHGNFEHVRRVSALLPREQLLRELERYEHDGQPLIIEDWHQHPQWPKDLFDMKWLLNKCGHHKWHIRNVRDRSDKEISLADFIHWSRDRVMYSGTENTDDVLLYGKDAPCPQKWRDWVTKSDILPSVLRPSGPTDLLQNLTESESVESLMCYLGIGDTFTPCHKDLCASSGQNIMCHTEDGGSSFWFMTASSDAPAAAEYFQTKIGQELDWEAHVVTVEEFADAPFPVYVAEQKLGDLVLVPPRSCHQVVNHGGLTVKTSWSRMTLRGLKIALHHELPIYRRVCRLEQYRVKYILYRTLLQRTAQIKALQLAPRSLDITSPSLAPSSSPGLALPSALAYTTAMSSTALAGTGGKPQDGISLLARDLADLLDMFDLVLHEEYSPEHKRLPTIYSRAASPTESDCDAVLSRAMTFSLRTPSKRQRKPAQKFDQAYEQNEAEHLANFCCDFCGSDIFQSYFECSSCRPFNAEDEDDMRSDEETRLGDGVLICPPCYVEGRTCSCTEMKPGQCRPFTDLLRDRNDAAALLSAVRRSGPPPQELQERTLQRSPRLKIFEAACRLRRMRAEASSTTRKCKCGYTGPLFEVFNCKPCHRSTCLRDLLKAGIHAAEVYLEHQGGGEEWHAMHREVRADFKGNISHLEEAERAGTVIKRKDRLVFAAQRYTACKPMNATNTQRGWYDDESECTAPGKTDAVAGGDAESHLPIAAVPQLSQTSPIQPLPTTTMSSEASVEDIISIDSADQTSTPSTPSTPAEASQALPKGDSSLVQSSPLSTVDSSSEPSRRRSSVHKQVYVCVPSRSESATKSSDSTRSASMAVSTQRDDAMGTISEEESAARQLVSALTAANSGQDPAPTSERTLPRKGRRIESRSPSSERPLAAARNDSSRPAKKRKVVGKPATGRKRADEASQTSKAGGSHVAAPDKNSSTKPILKGARGRPPGRAFSTAVAEEPAATSMIVPQVLAKNSLEPSTSLPSGRPSTVPPTLRREDSSAKTKPAAAASLDVPERATQDTDIASSPTPSAVATPCVGTQSESTSSVNPAASTLLITENKLQAPTIAVPEGGPRLLSEGSIFTLAHVQVFEDVVRRVTDTLSRRITELDEDKARESRRLAAHLDDATVRFRDVEYRLQGAEAKFREQQNVLDDVQRKAQEYKERESALREANLSLQHTIKDQNAELQKCHEDIHDLTSRLDGMRDRVDALASTVDTCNQHVERLMDATSTNPQVDLRALVEEFKSALRPEQVTNAPAENSQEQAVEDDEDILAARPMRARSPHTPPRPTSSHDDDETKSNEDDVDVPYQVANRARTPDFRPPHHQHHHSHHSHHNYHSHHSYHGQGSYRGRGSVPRGNWRPRGPYIPYYHRRHNYHHNYDHKPYRSNHNSRYNQEEGNSHSSRYHDNSKYGRHEQDTGNDQGYQSV</sequence>
<proteinExistence type="predicted"/>
<dbReference type="Pfam" id="PF02373">
    <property type="entry name" value="JmjC"/>
    <property type="match status" value="1"/>
</dbReference>
<feature type="region of interest" description="Disordered" evidence="2">
    <location>
        <begin position="1332"/>
        <end position="1414"/>
    </location>
</feature>
<keyword evidence="5" id="KW-1185">Reference proteome</keyword>
<dbReference type="OrthoDB" id="298344at2759"/>
<evidence type="ECO:0000259" key="3">
    <source>
        <dbReference type="PROSITE" id="PS51184"/>
    </source>
</evidence>
<feature type="domain" description="JmjC" evidence="3">
    <location>
        <begin position="185"/>
        <end position="347"/>
    </location>
</feature>
<dbReference type="Gene3D" id="2.60.120.650">
    <property type="entry name" value="Cupin"/>
    <property type="match status" value="1"/>
</dbReference>
<name>A0A9P3GHS6_9APHY</name>
<dbReference type="GO" id="GO:0005737">
    <property type="term" value="C:cytoplasm"/>
    <property type="evidence" value="ECO:0007669"/>
    <property type="project" value="TreeGrafter"/>
</dbReference>
<organism evidence="4 5">
    <name type="scientific">Phanerochaete sordida</name>
    <dbReference type="NCBI Taxonomy" id="48140"/>
    <lineage>
        <taxon>Eukaryota</taxon>
        <taxon>Fungi</taxon>
        <taxon>Dikarya</taxon>
        <taxon>Basidiomycota</taxon>
        <taxon>Agaricomycotina</taxon>
        <taxon>Agaricomycetes</taxon>
        <taxon>Polyporales</taxon>
        <taxon>Phanerochaetaceae</taxon>
        <taxon>Phanerochaete</taxon>
    </lineage>
</organism>
<feature type="compositionally biased region" description="Basic and acidic residues" evidence="2">
    <location>
        <begin position="1449"/>
        <end position="1472"/>
    </location>
</feature>
<dbReference type="InterPro" id="IPR003347">
    <property type="entry name" value="JmjC_dom"/>
</dbReference>
<gene>
    <name evidence="4" type="ORF">PsYK624_113340</name>
</gene>
<evidence type="ECO:0000313" key="4">
    <source>
        <dbReference type="EMBL" id="GJE95153.1"/>
    </source>
</evidence>
<dbReference type="InterPro" id="IPR050910">
    <property type="entry name" value="JMJD6_ArgDemeth/LysHydrox"/>
</dbReference>
<comment type="caution">
    <text evidence="4">The sequence shown here is derived from an EMBL/GenBank/DDBJ whole genome shotgun (WGS) entry which is preliminary data.</text>
</comment>
<feature type="compositionally biased region" description="Polar residues" evidence="2">
    <location>
        <begin position="1076"/>
        <end position="1101"/>
    </location>
</feature>
<dbReference type="SUPFAM" id="SSF51197">
    <property type="entry name" value="Clavaminate synthase-like"/>
    <property type="match status" value="1"/>
</dbReference>
<evidence type="ECO:0000256" key="2">
    <source>
        <dbReference type="SAM" id="MobiDB-lite"/>
    </source>
</evidence>
<dbReference type="PANTHER" id="PTHR12480">
    <property type="entry name" value="ARGININE DEMETHYLASE AND LYSYL-HYDROXYLASE JMJD"/>
    <property type="match status" value="1"/>
</dbReference>
<feature type="compositionally biased region" description="Low complexity" evidence="2">
    <location>
        <begin position="808"/>
        <end position="817"/>
    </location>
</feature>
<feature type="region of interest" description="Disordered" evidence="2">
    <location>
        <begin position="1303"/>
        <end position="1322"/>
    </location>
</feature>
<feature type="compositionally biased region" description="Polar residues" evidence="2">
    <location>
        <begin position="864"/>
        <end position="884"/>
    </location>
</feature>
<dbReference type="SMART" id="SM00558">
    <property type="entry name" value="JmjC"/>
    <property type="match status" value="1"/>
</dbReference>
<feature type="region of interest" description="Disordered" evidence="2">
    <location>
        <begin position="774"/>
        <end position="1015"/>
    </location>
</feature>
<reference evidence="4 5" key="1">
    <citation type="submission" date="2021-08" db="EMBL/GenBank/DDBJ databases">
        <title>Draft Genome Sequence of Phanerochaete sordida strain YK-624.</title>
        <authorList>
            <person name="Mori T."/>
            <person name="Dohra H."/>
            <person name="Suzuki T."/>
            <person name="Kawagishi H."/>
            <person name="Hirai H."/>
        </authorList>
    </citation>
    <scope>NUCLEOTIDE SEQUENCE [LARGE SCALE GENOMIC DNA]</scope>
    <source>
        <strain evidence="4 5">YK-624</strain>
    </source>
</reference>
<feature type="compositionally biased region" description="Polar residues" evidence="2">
    <location>
        <begin position="1032"/>
        <end position="1043"/>
    </location>
</feature>
<feature type="compositionally biased region" description="Polar residues" evidence="2">
    <location>
        <begin position="1307"/>
        <end position="1319"/>
    </location>
</feature>
<protein>
    <recommendedName>
        <fullName evidence="3">JmjC domain-containing protein</fullName>
    </recommendedName>
</protein>
<feature type="compositionally biased region" description="Polar residues" evidence="2">
    <location>
        <begin position="39"/>
        <end position="57"/>
    </location>
</feature>
<accession>A0A9P3GHS6</accession>
<feature type="region of interest" description="Disordered" evidence="2">
    <location>
        <begin position="1432"/>
        <end position="1482"/>
    </location>
</feature>
<dbReference type="Proteomes" id="UP000703269">
    <property type="component" value="Unassembled WGS sequence"/>
</dbReference>
<dbReference type="PROSITE" id="PS51184">
    <property type="entry name" value="JMJC"/>
    <property type="match status" value="1"/>
</dbReference>